<feature type="non-terminal residue" evidence="2">
    <location>
        <position position="99"/>
    </location>
</feature>
<evidence type="ECO:0000313" key="3">
    <source>
        <dbReference type="Proteomes" id="UP001151760"/>
    </source>
</evidence>
<protein>
    <submittedName>
        <fullName evidence="2">Uncharacterized protein</fullName>
    </submittedName>
</protein>
<feature type="compositionally biased region" description="Acidic residues" evidence="1">
    <location>
        <begin position="72"/>
        <end position="81"/>
    </location>
</feature>
<keyword evidence="3" id="KW-1185">Reference proteome</keyword>
<comment type="caution">
    <text evidence="2">The sequence shown here is derived from an EMBL/GenBank/DDBJ whole genome shotgun (WGS) entry which is preliminary data.</text>
</comment>
<accession>A0ABQ4WP95</accession>
<gene>
    <name evidence="2" type="ORF">Tco_0628049</name>
</gene>
<sequence length="99" mass="11019">MDYYESDPKAHEAVLQCPDQAPLSPVHAPVYPEYLAQSDDDLPAEDHPLHADASPTALLPGYIADSEPIENGLEEDPEMDLVDYPSDKEEEEEEECHTP</sequence>
<reference evidence="2" key="2">
    <citation type="submission" date="2022-01" db="EMBL/GenBank/DDBJ databases">
        <authorList>
            <person name="Yamashiro T."/>
            <person name="Shiraishi A."/>
            <person name="Satake H."/>
            <person name="Nakayama K."/>
        </authorList>
    </citation>
    <scope>NUCLEOTIDE SEQUENCE</scope>
</reference>
<name>A0ABQ4WP95_9ASTR</name>
<organism evidence="2 3">
    <name type="scientific">Tanacetum coccineum</name>
    <dbReference type="NCBI Taxonomy" id="301880"/>
    <lineage>
        <taxon>Eukaryota</taxon>
        <taxon>Viridiplantae</taxon>
        <taxon>Streptophyta</taxon>
        <taxon>Embryophyta</taxon>
        <taxon>Tracheophyta</taxon>
        <taxon>Spermatophyta</taxon>
        <taxon>Magnoliopsida</taxon>
        <taxon>eudicotyledons</taxon>
        <taxon>Gunneridae</taxon>
        <taxon>Pentapetalae</taxon>
        <taxon>asterids</taxon>
        <taxon>campanulids</taxon>
        <taxon>Asterales</taxon>
        <taxon>Asteraceae</taxon>
        <taxon>Asteroideae</taxon>
        <taxon>Anthemideae</taxon>
        <taxon>Anthemidinae</taxon>
        <taxon>Tanacetum</taxon>
    </lineage>
</organism>
<proteinExistence type="predicted"/>
<reference evidence="2" key="1">
    <citation type="journal article" date="2022" name="Int. J. Mol. Sci.">
        <title>Draft Genome of Tanacetum Coccineum: Genomic Comparison of Closely Related Tanacetum-Family Plants.</title>
        <authorList>
            <person name="Yamashiro T."/>
            <person name="Shiraishi A."/>
            <person name="Nakayama K."/>
            <person name="Satake H."/>
        </authorList>
    </citation>
    <scope>NUCLEOTIDE SEQUENCE</scope>
</reference>
<evidence type="ECO:0000256" key="1">
    <source>
        <dbReference type="SAM" id="MobiDB-lite"/>
    </source>
</evidence>
<dbReference type="EMBL" id="BQNB010008817">
    <property type="protein sequence ID" value="GJS54687.1"/>
    <property type="molecule type" value="Genomic_DNA"/>
</dbReference>
<feature type="compositionally biased region" description="Acidic residues" evidence="1">
    <location>
        <begin position="88"/>
        <end position="99"/>
    </location>
</feature>
<feature type="region of interest" description="Disordered" evidence="1">
    <location>
        <begin position="34"/>
        <end position="99"/>
    </location>
</feature>
<evidence type="ECO:0000313" key="2">
    <source>
        <dbReference type="EMBL" id="GJS54687.1"/>
    </source>
</evidence>
<dbReference type="Proteomes" id="UP001151760">
    <property type="component" value="Unassembled WGS sequence"/>
</dbReference>